<protein>
    <submittedName>
        <fullName evidence="1">Uncharacterized protein</fullName>
    </submittedName>
</protein>
<organism evidence="1 2">
    <name type="scientific">Butyrivibrio fibrisolvens DSM 3071</name>
    <dbReference type="NCBI Taxonomy" id="1121131"/>
    <lineage>
        <taxon>Bacteria</taxon>
        <taxon>Bacillati</taxon>
        <taxon>Bacillota</taxon>
        <taxon>Clostridia</taxon>
        <taxon>Lachnospirales</taxon>
        <taxon>Lachnospiraceae</taxon>
        <taxon>Butyrivibrio</taxon>
    </lineage>
</organism>
<evidence type="ECO:0000313" key="2">
    <source>
        <dbReference type="Proteomes" id="UP000184278"/>
    </source>
</evidence>
<evidence type="ECO:0000313" key="1">
    <source>
        <dbReference type="EMBL" id="SHI96458.1"/>
    </source>
</evidence>
<gene>
    <name evidence="1" type="ORF">SAMN02745229_03901</name>
</gene>
<name>A0A1M6FFE1_BUTFI</name>
<dbReference type="EMBL" id="FQXK01000051">
    <property type="protein sequence ID" value="SHI96458.1"/>
    <property type="molecule type" value="Genomic_DNA"/>
</dbReference>
<dbReference type="RefSeq" id="WP_073390242.1">
    <property type="nucleotide sequence ID" value="NZ_FQXK01000051.1"/>
</dbReference>
<accession>A0A1M6FFE1</accession>
<proteinExistence type="predicted"/>
<sequence>MEQSELTASLDSKIRKFQMYHPNLRKIGTAAYLSNYTVSTYSYDLYMESLRSAGFKLSKDGYYVYEYNTVLCIIRLLNEIARQNPFYNGCKIITPFKFHTEDEIQFFNFAYMLPMIANASPSDLNSSNMIHGHSLYQDSRDSRYIEAISRVLSVTPGVPFDIVAYRYGEMSNARRPFLPASLLKESNRQFKSNFLQFQHKIIIKQGAVILPTFFNDVESSISIQSQRLSKKLGYYCQY</sequence>
<dbReference type="AlphaFoldDB" id="A0A1M6FFE1"/>
<dbReference type="GeneID" id="89512009"/>
<reference evidence="2" key="1">
    <citation type="submission" date="2016-11" db="EMBL/GenBank/DDBJ databases">
        <authorList>
            <person name="Varghese N."/>
            <person name="Submissions S."/>
        </authorList>
    </citation>
    <scope>NUCLEOTIDE SEQUENCE [LARGE SCALE GENOMIC DNA]</scope>
    <source>
        <strain evidence="2">DSM 3071</strain>
    </source>
</reference>
<dbReference type="Proteomes" id="UP000184278">
    <property type="component" value="Unassembled WGS sequence"/>
</dbReference>
<keyword evidence="2" id="KW-1185">Reference proteome</keyword>
<dbReference type="STRING" id="1121131.SAMN02745229_03901"/>